<dbReference type="AlphaFoldDB" id="A0A1Q5P8U3"/>
<keyword evidence="2" id="KW-1185">Reference proteome</keyword>
<reference evidence="1 2" key="1">
    <citation type="submission" date="2016-03" db="EMBL/GenBank/DDBJ databases">
        <title>Genome sequence of Pontibacter sp. nov., of the family cytophagaceae, isolated from marine sediment of the Yellow Sea, China.</title>
        <authorList>
            <person name="Zhang G."/>
            <person name="Zhang R."/>
        </authorList>
    </citation>
    <scope>NUCLEOTIDE SEQUENCE [LARGE SCALE GENOMIC DNA]</scope>
    <source>
        <strain evidence="1 2">S10-8</strain>
    </source>
</reference>
<dbReference type="Proteomes" id="UP000186551">
    <property type="component" value="Unassembled WGS sequence"/>
</dbReference>
<dbReference type="PANTHER" id="PTHR41291">
    <property type="entry name" value="DNA ALKYLATION REPAIR PROTEIN"/>
    <property type="match status" value="1"/>
</dbReference>
<dbReference type="STRING" id="1797110.A3841_05760"/>
<dbReference type="EMBL" id="LVWA01000012">
    <property type="protein sequence ID" value="OKL38647.1"/>
    <property type="molecule type" value="Genomic_DNA"/>
</dbReference>
<dbReference type="InterPro" id="IPR016024">
    <property type="entry name" value="ARM-type_fold"/>
</dbReference>
<organism evidence="1 2">
    <name type="scientific">Pontibacter flavimaris</name>
    <dbReference type="NCBI Taxonomy" id="1797110"/>
    <lineage>
        <taxon>Bacteria</taxon>
        <taxon>Pseudomonadati</taxon>
        <taxon>Bacteroidota</taxon>
        <taxon>Cytophagia</taxon>
        <taxon>Cytophagales</taxon>
        <taxon>Hymenobacteraceae</taxon>
        <taxon>Pontibacter</taxon>
    </lineage>
</organism>
<proteinExistence type="predicted"/>
<dbReference type="CDD" id="cd06561">
    <property type="entry name" value="AlkD_like"/>
    <property type="match status" value="1"/>
</dbReference>
<evidence type="ECO:0000313" key="2">
    <source>
        <dbReference type="Proteomes" id="UP000186551"/>
    </source>
</evidence>
<dbReference type="Pfam" id="PF08713">
    <property type="entry name" value="DNA_alkylation"/>
    <property type="match status" value="1"/>
</dbReference>
<dbReference type="SUPFAM" id="SSF48371">
    <property type="entry name" value="ARM repeat"/>
    <property type="match status" value="1"/>
</dbReference>
<protein>
    <submittedName>
        <fullName evidence="1">DNA alkylation repair protein</fullName>
    </submittedName>
</protein>
<sequence>MTLTEVMQQLESLGNSSTKNTLLKHGAREPFFGVRVGDLKPLQKKIRKNHALSKELYSTGNSDAMYLAGLIADEKAMTREDLQEWVQKAYWYYLSEHAVAGVAAESDYGWELALQWIESPEESIAAAGWATVIHLLSIKPDEELDLPHLQRLLKRVADTLQQQPNRVRYTMNGFVIAAATFVPQLAEQAKTVARQVGKVQVDMGGTACKVPDALAYIEKVEQRPRGKKKTARC</sequence>
<gene>
    <name evidence="1" type="ORF">A3841_05760</name>
</gene>
<comment type="caution">
    <text evidence="1">The sequence shown here is derived from an EMBL/GenBank/DDBJ whole genome shotgun (WGS) entry which is preliminary data.</text>
</comment>
<dbReference type="Gene3D" id="1.25.10.90">
    <property type="match status" value="1"/>
</dbReference>
<dbReference type="PANTHER" id="PTHR41291:SF1">
    <property type="entry name" value="DNA ALKYLATION REPAIR PROTEIN"/>
    <property type="match status" value="1"/>
</dbReference>
<name>A0A1Q5P8U3_9BACT</name>
<dbReference type="RefSeq" id="WP_073854626.1">
    <property type="nucleotide sequence ID" value="NZ_LVWA01000012.1"/>
</dbReference>
<dbReference type="InterPro" id="IPR014825">
    <property type="entry name" value="DNA_alkylation"/>
</dbReference>
<dbReference type="OrthoDB" id="1117222at2"/>
<evidence type="ECO:0000313" key="1">
    <source>
        <dbReference type="EMBL" id="OKL38647.1"/>
    </source>
</evidence>
<accession>A0A1Q5P8U3</accession>